<keyword evidence="2" id="KW-1185">Reference proteome</keyword>
<protein>
    <submittedName>
        <fullName evidence="1">Uncharacterized protein</fullName>
    </submittedName>
</protein>
<organism evidence="1 2">
    <name type="scientific">Marinobacter xiaoshiensis</name>
    <dbReference type="NCBI Taxonomy" id="3073652"/>
    <lineage>
        <taxon>Bacteria</taxon>
        <taxon>Pseudomonadati</taxon>
        <taxon>Pseudomonadota</taxon>
        <taxon>Gammaproteobacteria</taxon>
        <taxon>Pseudomonadales</taxon>
        <taxon>Marinobacteraceae</taxon>
        <taxon>Marinobacter</taxon>
    </lineage>
</organism>
<name>A0ABU2HC52_9GAMM</name>
<evidence type="ECO:0000313" key="2">
    <source>
        <dbReference type="Proteomes" id="UP001267407"/>
    </source>
</evidence>
<dbReference type="EMBL" id="JAVMBO010000003">
    <property type="protein sequence ID" value="MDS1308659.1"/>
    <property type="molecule type" value="Genomic_DNA"/>
</dbReference>
<dbReference type="RefSeq" id="WP_200370364.1">
    <property type="nucleotide sequence ID" value="NZ_JAVMBO010000003.1"/>
</dbReference>
<dbReference type="Proteomes" id="UP001267407">
    <property type="component" value="Unassembled WGS sequence"/>
</dbReference>
<comment type="caution">
    <text evidence="1">The sequence shown here is derived from an EMBL/GenBank/DDBJ whole genome shotgun (WGS) entry which is preliminary data.</text>
</comment>
<proteinExistence type="predicted"/>
<reference evidence="1" key="1">
    <citation type="submission" date="2023-09" db="EMBL/GenBank/DDBJ databases">
        <title>Marinobacter sediminicola sp. nov. and Marinobacter maritimum sp. nov., isolated from marine sediment.</title>
        <authorList>
            <person name="An J."/>
        </authorList>
    </citation>
    <scope>NUCLEOTIDE SEQUENCE</scope>
    <source>
        <strain evidence="1">F60267</strain>
    </source>
</reference>
<sequence>MAIATTLAACGGGGGSEKGATTPQVITNEAAISIAEGQTALYETSGAKVTTITVQRPASNVTLSNAGDTGGVLIQAGLS</sequence>
<evidence type="ECO:0000313" key="1">
    <source>
        <dbReference type="EMBL" id="MDS1308659.1"/>
    </source>
</evidence>
<gene>
    <name evidence="1" type="ORF">RKA07_00935</name>
</gene>
<accession>A0ABU2HC52</accession>